<dbReference type="EC" id="1.1.1.133" evidence="2"/>
<evidence type="ECO:0000256" key="2">
    <source>
        <dbReference type="RuleBase" id="RU364082"/>
    </source>
</evidence>
<keyword evidence="5" id="KW-1185">Reference proteome</keyword>
<dbReference type="Pfam" id="PF04321">
    <property type="entry name" value="RmlD_sub_bind"/>
    <property type="match status" value="1"/>
</dbReference>
<name>A0ABN8G3Y8_9BACL</name>
<dbReference type="Proteomes" id="UP000838686">
    <property type="component" value="Unassembled WGS sequence"/>
</dbReference>
<sequence length="282" mass="31452">MMNTTRVLVTGGNGQLGRELASLSLLGFDIRGCGRNTLDITNLEQCRAVFTSHNPHIVIHCAAYTAVDKAESEPDEAFRVNAVGTRNVAVAAREVGAKLCYISTDYVFDGTGDTPFNEIDHTNPRTVYGKSKLAGEQAVASLHDRYFIVRTSWVYGKYGNNFVQTMLKLASERDSLKIVHDQIGSPTYTLDLALFLLELTQTDYYGIYHASNTGTCSWFEFAQAIFEESGLTKIQLEPCTTEEFPRPAPRPAYSVMDHSAIRTNGLQELRHWRDALIHYLKG</sequence>
<evidence type="ECO:0000313" key="4">
    <source>
        <dbReference type="EMBL" id="CAH1193291.1"/>
    </source>
</evidence>
<evidence type="ECO:0000259" key="3">
    <source>
        <dbReference type="Pfam" id="PF04321"/>
    </source>
</evidence>
<comment type="pathway">
    <text evidence="2">Carbohydrate biosynthesis; dTDP-L-rhamnose biosynthesis.</text>
</comment>
<dbReference type="InterPro" id="IPR029903">
    <property type="entry name" value="RmlD-like-bd"/>
</dbReference>
<gene>
    <name evidence="4" type="primary">strL</name>
    <name evidence="4" type="ORF">PAECIP111893_00426</name>
</gene>
<reference evidence="4" key="1">
    <citation type="submission" date="2022-01" db="EMBL/GenBank/DDBJ databases">
        <authorList>
            <person name="Criscuolo A."/>
        </authorList>
    </citation>
    <scope>NUCLEOTIDE SEQUENCE</scope>
    <source>
        <strain evidence="4">CIP111893</strain>
    </source>
</reference>
<protein>
    <recommendedName>
        <fullName evidence="2">dTDP-4-dehydrorhamnose reductase</fullName>
        <ecNumber evidence="2">1.1.1.133</ecNumber>
    </recommendedName>
</protein>
<dbReference type="InterPro" id="IPR005913">
    <property type="entry name" value="dTDP_dehydrorham_reduct"/>
</dbReference>
<dbReference type="EMBL" id="CAKMMF010000002">
    <property type="protein sequence ID" value="CAH1193291.1"/>
    <property type="molecule type" value="Genomic_DNA"/>
</dbReference>
<dbReference type="PANTHER" id="PTHR10491:SF4">
    <property type="entry name" value="METHIONINE ADENOSYLTRANSFERASE 2 SUBUNIT BETA"/>
    <property type="match status" value="1"/>
</dbReference>
<dbReference type="Gene3D" id="3.90.25.10">
    <property type="entry name" value="UDP-galactose 4-epimerase, domain 1"/>
    <property type="match status" value="1"/>
</dbReference>
<dbReference type="GO" id="GO:0008831">
    <property type="term" value="F:dTDP-4-dehydrorhamnose reductase activity"/>
    <property type="evidence" value="ECO:0007669"/>
    <property type="project" value="UniProtKB-EC"/>
</dbReference>
<evidence type="ECO:0000313" key="5">
    <source>
        <dbReference type="Proteomes" id="UP000838686"/>
    </source>
</evidence>
<dbReference type="PANTHER" id="PTHR10491">
    <property type="entry name" value="DTDP-4-DEHYDRORHAMNOSE REDUCTASE"/>
    <property type="match status" value="1"/>
</dbReference>
<dbReference type="Gene3D" id="3.40.50.720">
    <property type="entry name" value="NAD(P)-binding Rossmann-like Domain"/>
    <property type="match status" value="1"/>
</dbReference>
<dbReference type="RefSeq" id="WP_236338657.1">
    <property type="nucleotide sequence ID" value="NZ_CAKMMF010000002.1"/>
</dbReference>
<feature type="domain" description="RmlD-like substrate binding" evidence="3">
    <location>
        <begin position="6"/>
        <end position="281"/>
    </location>
</feature>
<dbReference type="SUPFAM" id="SSF51735">
    <property type="entry name" value="NAD(P)-binding Rossmann-fold domains"/>
    <property type="match status" value="1"/>
</dbReference>
<comment type="caution">
    <text evidence="4">The sequence shown here is derived from an EMBL/GenBank/DDBJ whole genome shotgun (WGS) entry which is preliminary data.</text>
</comment>
<accession>A0ABN8G3Y8</accession>
<keyword evidence="2" id="KW-0521">NADP</keyword>
<dbReference type="InterPro" id="IPR036291">
    <property type="entry name" value="NAD(P)-bd_dom_sf"/>
</dbReference>
<keyword evidence="2 4" id="KW-0560">Oxidoreductase</keyword>
<evidence type="ECO:0000256" key="1">
    <source>
        <dbReference type="ARBA" id="ARBA00010944"/>
    </source>
</evidence>
<dbReference type="NCBIfam" id="TIGR01214">
    <property type="entry name" value="rmlD"/>
    <property type="match status" value="1"/>
</dbReference>
<proteinExistence type="inferred from homology"/>
<comment type="function">
    <text evidence="2">Catalyzes the reduction of dTDP-6-deoxy-L-lyxo-4-hexulose to yield dTDP-L-rhamnose.</text>
</comment>
<comment type="similarity">
    <text evidence="1 2">Belongs to the dTDP-4-dehydrorhamnose reductase family.</text>
</comment>
<organism evidence="4 5">
    <name type="scientific">Paenibacillus plantiphilus</name>
    <dbReference type="NCBI Taxonomy" id="2905650"/>
    <lineage>
        <taxon>Bacteria</taxon>
        <taxon>Bacillati</taxon>
        <taxon>Bacillota</taxon>
        <taxon>Bacilli</taxon>
        <taxon>Bacillales</taxon>
        <taxon>Paenibacillaceae</taxon>
        <taxon>Paenibacillus</taxon>
    </lineage>
</organism>
<dbReference type="CDD" id="cd05254">
    <property type="entry name" value="dTDP_HR_like_SDR_e"/>
    <property type="match status" value="1"/>
</dbReference>